<dbReference type="VEuPathDB" id="FungiDB:BO78DRAFT_441337"/>
<keyword evidence="5" id="KW-0804">Transcription</keyword>
<keyword evidence="3" id="KW-0805">Transcription regulation</keyword>
<dbReference type="Gene3D" id="4.10.240.10">
    <property type="entry name" value="Zn(2)-C6 fungal-type DNA-binding domain"/>
    <property type="match status" value="1"/>
</dbReference>
<dbReference type="InterPro" id="IPR013087">
    <property type="entry name" value="Znf_C2H2_type"/>
</dbReference>
<evidence type="ECO:0000256" key="4">
    <source>
        <dbReference type="ARBA" id="ARBA00023125"/>
    </source>
</evidence>
<dbReference type="PANTHER" id="PTHR47660">
    <property type="entry name" value="TRANSCRIPTION FACTOR WITH C2H2 AND ZN(2)-CYS(6) DNA BINDING DOMAIN (EUROFUNG)-RELATED-RELATED"/>
    <property type="match status" value="1"/>
</dbReference>
<evidence type="ECO:0008006" key="12">
    <source>
        <dbReference type="Google" id="ProtNLM"/>
    </source>
</evidence>
<keyword evidence="6" id="KW-0539">Nucleus</keyword>
<evidence type="ECO:0000256" key="1">
    <source>
        <dbReference type="ARBA" id="ARBA00022723"/>
    </source>
</evidence>
<reference evidence="10 11" key="1">
    <citation type="submission" date="2018-02" db="EMBL/GenBank/DDBJ databases">
        <title>The genomes of Aspergillus section Nigri reveals drivers in fungal speciation.</title>
        <authorList>
            <consortium name="DOE Joint Genome Institute"/>
            <person name="Vesth T.C."/>
            <person name="Nybo J."/>
            <person name="Theobald S."/>
            <person name="Brandl J."/>
            <person name="Frisvad J.C."/>
            <person name="Nielsen K.F."/>
            <person name="Lyhne E.K."/>
            <person name="Kogle M.E."/>
            <person name="Kuo A."/>
            <person name="Riley R."/>
            <person name="Clum A."/>
            <person name="Nolan M."/>
            <person name="Lipzen A."/>
            <person name="Salamov A."/>
            <person name="Henrissat B."/>
            <person name="Wiebenga A."/>
            <person name="De vries R.P."/>
            <person name="Grigoriev I.V."/>
            <person name="Mortensen U.H."/>
            <person name="Andersen M.R."/>
            <person name="Baker S.E."/>
        </authorList>
    </citation>
    <scope>NUCLEOTIDE SEQUENCE [LARGE SCALE GENOMIC DNA]</scope>
    <source>
        <strain evidence="10 11">CBS 121057</strain>
    </source>
</reference>
<dbReference type="SUPFAM" id="SSF57701">
    <property type="entry name" value="Zn2/Cys6 DNA-binding domain"/>
    <property type="match status" value="1"/>
</dbReference>
<dbReference type="PROSITE" id="PS50048">
    <property type="entry name" value="ZN2_CY6_FUNGAL_2"/>
    <property type="match status" value="1"/>
</dbReference>
<dbReference type="Pfam" id="PF00172">
    <property type="entry name" value="Zn_clus"/>
    <property type="match status" value="1"/>
</dbReference>
<dbReference type="PROSITE" id="PS50157">
    <property type="entry name" value="ZINC_FINGER_C2H2_2"/>
    <property type="match status" value="1"/>
</dbReference>
<dbReference type="OrthoDB" id="2441642at2759"/>
<evidence type="ECO:0000256" key="6">
    <source>
        <dbReference type="ARBA" id="ARBA00023242"/>
    </source>
</evidence>
<evidence type="ECO:0000256" key="3">
    <source>
        <dbReference type="ARBA" id="ARBA00023015"/>
    </source>
</evidence>
<feature type="domain" description="C2H2-type" evidence="9">
    <location>
        <begin position="10"/>
        <end position="37"/>
    </location>
</feature>
<dbReference type="STRING" id="1448318.A0A319F7L5"/>
<evidence type="ECO:0000256" key="5">
    <source>
        <dbReference type="ARBA" id="ARBA00023163"/>
    </source>
</evidence>
<organism evidence="10 11">
    <name type="scientific">Aspergillus sclerotiicarbonarius (strain CBS 121057 / IBT 28362)</name>
    <dbReference type="NCBI Taxonomy" id="1448318"/>
    <lineage>
        <taxon>Eukaryota</taxon>
        <taxon>Fungi</taxon>
        <taxon>Dikarya</taxon>
        <taxon>Ascomycota</taxon>
        <taxon>Pezizomycotina</taxon>
        <taxon>Eurotiomycetes</taxon>
        <taxon>Eurotiomycetidae</taxon>
        <taxon>Eurotiales</taxon>
        <taxon>Aspergillaceae</taxon>
        <taxon>Aspergillus</taxon>
        <taxon>Aspergillus subgen. Circumdati</taxon>
    </lineage>
</organism>
<keyword evidence="7" id="KW-0863">Zinc-finger</keyword>
<sequence>MEAQPANGKAACPFCGLQFNYRSSLIRHLKNKCNKNPPQRRKSCNQCAADKAKCSLKRPSCSRCSMRHIPCMYASPEPESPGIASAAPSVQQTIPNTPCLDPLPTFQPQALASTFDPSLFEPFFSDLGSWHSLQPSDLALRFPQHMESLELLSFPNNISCASPAVAQQPQPNSDPNAVALANHIMELLFRVLRTWPQMLADEFQMPPIFHSTQVDPSAKLPRPLATCITLAKMWHGQRAGAEGIVRETILKELDLIIHRVSYFDEATLLAVLQAVVIYTIILLSPSTTSQSAPDNEEMVFRKVEVLVTQVVRGGLFLTEERAQTRPCWEAWVRVTSKRRAVLALYLLHWAYSVLHKVPCFDCKDLGFMPAPAPKALWEARSEQEWNTRYIHWLARWSGQMYLQAEFGKIPLGPTLNPRAEKWLGEADEFGFLMVSIRKSRGIPDQIPARVSIN</sequence>
<keyword evidence="2" id="KW-0862">Zinc</keyword>
<dbReference type="GO" id="GO:0008270">
    <property type="term" value="F:zinc ion binding"/>
    <property type="evidence" value="ECO:0007669"/>
    <property type="project" value="UniProtKB-KW"/>
</dbReference>
<dbReference type="PROSITE" id="PS00463">
    <property type="entry name" value="ZN2_CY6_FUNGAL_1"/>
    <property type="match status" value="1"/>
</dbReference>
<dbReference type="InterPro" id="IPR001138">
    <property type="entry name" value="Zn2Cys6_DnaBD"/>
</dbReference>
<evidence type="ECO:0000259" key="8">
    <source>
        <dbReference type="PROSITE" id="PS50048"/>
    </source>
</evidence>
<dbReference type="Proteomes" id="UP000248423">
    <property type="component" value="Unassembled WGS sequence"/>
</dbReference>
<dbReference type="AlphaFoldDB" id="A0A319F7L5"/>
<protein>
    <recommendedName>
        <fullName evidence="12">Zn(2)-C6 fungal-type domain-containing protein</fullName>
    </recommendedName>
</protein>
<proteinExistence type="predicted"/>
<evidence type="ECO:0000256" key="7">
    <source>
        <dbReference type="PROSITE-ProRule" id="PRU00042"/>
    </source>
</evidence>
<dbReference type="InterPro" id="IPR036864">
    <property type="entry name" value="Zn2-C6_fun-type_DNA-bd_sf"/>
</dbReference>
<dbReference type="GO" id="GO:0003677">
    <property type="term" value="F:DNA binding"/>
    <property type="evidence" value="ECO:0007669"/>
    <property type="project" value="UniProtKB-KW"/>
</dbReference>
<keyword evidence="4" id="KW-0238">DNA-binding</keyword>
<dbReference type="PANTHER" id="PTHR47660:SF3">
    <property type="entry name" value="FINGER DOMAIN PROTEIN, PUTATIVE (AFU_ORTHOLOGUE AFUA_4G03310)-RELATED"/>
    <property type="match status" value="1"/>
</dbReference>
<evidence type="ECO:0000259" key="9">
    <source>
        <dbReference type="PROSITE" id="PS50157"/>
    </source>
</evidence>
<dbReference type="SMART" id="SM00066">
    <property type="entry name" value="GAL4"/>
    <property type="match status" value="1"/>
</dbReference>
<keyword evidence="11" id="KW-1185">Reference proteome</keyword>
<gene>
    <name evidence="10" type="ORF">BO78DRAFT_441337</name>
</gene>
<dbReference type="CDD" id="cd00067">
    <property type="entry name" value="GAL4"/>
    <property type="match status" value="1"/>
</dbReference>
<name>A0A319F7L5_ASPSB</name>
<feature type="domain" description="Zn(2)-C6 fungal-type" evidence="8">
    <location>
        <begin position="43"/>
        <end position="73"/>
    </location>
</feature>
<keyword evidence="1" id="KW-0479">Metal-binding</keyword>
<dbReference type="GO" id="GO:0000981">
    <property type="term" value="F:DNA-binding transcription factor activity, RNA polymerase II-specific"/>
    <property type="evidence" value="ECO:0007669"/>
    <property type="project" value="InterPro"/>
</dbReference>
<evidence type="ECO:0000256" key="2">
    <source>
        <dbReference type="ARBA" id="ARBA00022833"/>
    </source>
</evidence>
<accession>A0A319F7L5</accession>
<dbReference type="GO" id="GO:0009893">
    <property type="term" value="P:positive regulation of metabolic process"/>
    <property type="evidence" value="ECO:0007669"/>
    <property type="project" value="UniProtKB-ARBA"/>
</dbReference>
<evidence type="ECO:0000313" key="10">
    <source>
        <dbReference type="EMBL" id="PYI12199.1"/>
    </source>
</evidence>
<evidence type="ECO:0000313" key="11">
    <source>
        <dbReference type="Proteomes" id="UP000248423"/>
    </source>
</evidence>
<dbReference type="EMBL" id="KZ826316">
    <property type="protein sequence ID" value="PYI12199.1"/>
    <property type="molecule type" value="Genomic_DNA"/>
</dbReference>